<gene>
    <name evidence="1" type="ORF">SS50377_13515</name>
    <name evidence="2" type="ORF">SS50377_23751</name>
</gene>
<dbReference type="EMBL" id="KI546074">
    <property type="protein sequence ID" value="EST46430.1"/>
    <property type="molecule type" value="Genomic_DNA"/>
</dbReference>
<proteinExistence type="predicted"/>
<dbReference type="EMBL" id="AUWU02000004">
    <property type="protein sequence ID" value="KAH0573816.1"/>
    <property type="molecule type" value="Genomic_DNA"/>
</dbReference>
<name>V6LP97_9EUKA</name>
<organism evidence="1">
    <name type="scientific">Spironucleus salmonicida</name>
    <dbReference type="NCBI Taxonomy" id="348837"/>
    <lineage>
        <taxon>Eukaryota</taxon>
        <taxon>Metamonada</taxon>
        <taxon>Diplomonadida</taxon>
        <taxon>Hexamitidae</taxon>
        <taxon>Hexamitinae</taxon>
        <taxon>Spironucleus</taxon>
    </lineage>
</organism>
<dbReference type="AlphaFoldDB" id="V6LP97"/>
<evidence type="ECO:0000313" key="2">
    <source>
        <dbReference type="EMBL" id="KAH0573816.1"/>
    </source>
</evidence>
<reference evidence="2" key="2">
    <citation type="submission" date="2020-12" db="EMBL/GenBank/DDBJ databases">
        <title>New Spironucleus salmonicida genome in near-complete chromosomes.</title>
        <authorList>
            <person name="Xu F."/>
            <person name="Kurt Z."/>
            <person name="Jimenez-Gonzalez A."/>
            <person name="Astvaldsson A."/>
            <person name="Andersson J.O."/>
            <person name="Svard S.G."/>
        </authorList>
    </citation>
    <scope>NUCLEOTIDE SEQUENCE</scope>
    <source>
        <strain evidence="2">ATCC 50377</strain>
    </source>
</reference>
<dbReference type="Proteomes" id="UP000018208">
    <property type="component" value="Unassembled WGS sequence"/>
</dbReference>
<accession>V6LP97</accession>
<evidence type="ECO:0000313" key="1">
    <source>
        <dbReference type="EMBL" id="EST46430.1"/>
    </source>
</evidence>
<dbReference type="VEuPathDB" id="GiardiaDB:SS50377_23751"/>
<sequence>MQHYLVRLETPSIDAPQQFMSSLYDQFHNHNDKYKLKLLHLHFNVKNFELMEFNLSDSQIVFKLTGENILYKKTQENLLIDAIILGTRDYLDEDWEILPHISCEIIQSFGKCGAARTKINHNVIIKDQNVIKQYPKILQ</sequence>
<protein>
    <submittedName>
        <fullName evidence="1">Uncharacterized protein</fullName>
    </submittedName>
</protein>
<reference evidence="1 2" key="1">
    <citation type="journal article" date="2014" name="PLoS Genet.">
        <title>The Genome of Spironucleus salmonicida Highlights a Fish Pathogen Adapted to Fluctuating Environments.</title>
        <authorList>
            <person name="Xu F."/>
            <person name="Jerlstrom-Hultqvist J."/>
            <person name="Einarsson E."/>
            <person name="Astvaldsson A."/>
            <person name="Svard S.G."/>
            <person name="Andersson J.O."/>
        </authorList>
    </citation>
    <scope>NUCLEOTIDE SEQUENCE</scope>
    <source>
        <strain evidence="2">ATCC 50377</strain>
    </source>
</reference>
<evidence type="ECO:0000313" key="3">
    <source>
        <dbReference type="Proteomes" id="UP000018208"/>
    </source>
</evidence>
<keyword evidence="3" id="KW-1185">Reference proteome</keyword>